<comment type="caution">
    <text evidence="2">The sequence shown here is derived from an EMBL/GenBank/DDBJ whole genome shotgun (WGS) entry which is preliminary data.</text>
</comment>
<dbReference type="AlphaFoldDB" id="A0AAN4EVC2"/>
<dbReference type="EMBL" id="ABLGCN030000007">
    <property type="protein sequence ID" value="EMM7458521.1"/>
    <property type="molecule type" value="Genomic_DNA"/>
</dbReference>
<feature type="transmembrane region" description="Helical" evidence="1">
    <location>
        <begin position="12"/>
        <end position="38"/>
    </location>
</feature>
<evidence type="ECO:0000313" key="3">
    <source>
        <dbReference type="Proteomes" id="UP001169574"/>
    </source>
</evidence>
<keyword evidence="1" id="KW-0472">Membrane</keyword>
<keyword evidence="1" id="KW-1133">Transmembrane helix</keyword>
<sequence>MKRRLSFKLYSLIYLMITCTGMILFAIAVTDFVIGNWLVDIWHGKVTISDYFDSRLRVIVLMGGYGAFAGVVVWLMMCRKYNIR</sequence>
<accession>A0AAN4EVC2</accession>
<organism evidence="2 3">
    <name type="scientific">Citrobacter freundii</name>
    <dbReference type="NCBI Taxonomy" id="546"/>
    <lineage>
        <taxon>Bacteria</taxon>
        <taxon>Pseudomonadati</taxon>
        <taxon>Pseudomonadota</taxon>
        <taxon>Gammaproteobacteria</taxon>
        <taxon>Enterobacterales</taxon>
        <taxon>Enterobacteriaceae</taxon>
        <taxon>Citrobacter</taxon>
        <taxon>Citrobacter freundii complex</taxon>
    </lineage>
</organism>
<keyword evidence="1" id="KW-0812">Transmembrane</keyword>
<name>A0AAN4EVC2_CITFR</name>
<dbReference type="RefSeq" id="WP_204529342.1">
    <property type="nucleotide sequence ID" value="NZ_CBCYGZ010000013.1"/>
</dbReference>
<proteinExistence type="predicted"/>
<protein>
    <submittedName>
        <fullName evidence="2">Uncharacterized protein</fullName>
    </submittedName>
</protein>
<feature type="transmembrane region" description="Helical" evidence="1">
    <location>
        <begin position="58"/>
        <end position="77"/>
    </location>
</feature>
<dbReference type="Proteomes" id="UP001169574">
    <property type="component" value="Unassembled WGS sequence"/>
</dbReference>
<evidence type="ECO:0000313" key="2">
    <source>
        <dbReference type="EMBL" id="EMM7458521.1"/>
    </source>
</evidence>
<gene>
    <name evidence="2" type="ORF">P7U51_003047</name>
</gene>
<reference evidence="2" key="1">
    <citation type="submission" date="2024-02" db="EMBL/GenBank/DDBJ databases">
        <authorList>
            <consortium name="Clinical and Environmental Microbiology Branch: Whole genome sequencing antimicrobial resistance pathogens in the healthcare setting"/>
        </authorList>
    </citation>
    <scope>NUCLEOTIDE SEQUENCE</scope>
    <source>
        <strain evidence="2">Whole organism</strain>
    </source>
</reference>
<evidence type="ECO:0000256" key="1">
    <source>
        <dbReference type="SAM" id="Phobius"/>
    </source>
</evidence>